<protein>
    <submittedName>
        <fullName evidence="12">Putative serine proteinase</fullName>
    </submittedName>
</protein>
<sequence>MANPSALVFLILHTSCALTQNVPSCGLPKVEPQHEYEDRILGGDTAVPGNWPWNAAIHTKSNFRPEQFCGGALVSDRHIITAAHCVRARTSQTIRVHLGSYKRTFLDRGEVAADVQEVCLHKNYTGHNDIAIITLKRPVNFTDHIIPACLPTSGEAVESGTVGYITGWGINDPKGVHASPTLKQVKTRFLKPQKCSVDFNLTIPGTTICGTHDYGSTCEGDSGGPVLQKKEDRWLLQGVLSGGPHVCGDKKYPMLFTEVSSFLQEFIYPYMAAETRKKKTLLCSLL</sequence>
<dbReference type="SUPFAM" id="SSF50494">
    <property type="entry name" value="Trypsin-like serine proteases"/>
    <property type="match status" value="1"/>
</dbReference>
<dbReference type="VEuPathDB" id="VectorBase:ISCI015350"/>
<evidence type="ECO:0000256" key="3">
    <source>
        <dbReference type="ARBA" id="ARBA00022670"/>
    </source>
</evidence>
<evidence type="ECO:0000256" key="10">
    <source>
        <dbReference type="SAM" id="SignalP"/>
    </source>
</evidence>
<dbReference type="InterPro" id="IPR001254">
    <property type="entry name" value="Trypsin_dom"/>
</dbReference>
<dbReference type="InterPro" id="IPR009003">
    <property type="entry name" value="Peptidase_S1_PA"/>
</dbReference>
<keyword evidence="4 10" id="KW-0732">Signal</keyword>
<dbReference type="PANTHER" id="PTHR24252">
    <property type="entry name" value="ACROSIN-RELATED"/>
    <property type="match status" value="1"/>
</dbReference>
<evidence type="ECO:0000256" key="9">
    <source>
        <dbReference type="RuleBase" id="RU363034"/>
    </source>
</evidence>
<dbReference type="AlphaFoldDB" id="A0A4D5RP43"/>
<evidence type="ECO:0000256" key="8">
    <source>
        <dbReference type="ARBA" id="ARBA00023157"/>
    </source>
</evidence>
<keyword evidence="8" id="KW-1015">Disulfide bond</keyword>
<evidence type="ECO:0000259" key="11">
    <source>
        <dbReference type="PROSITE" id="PS50240"/>
    </source>
</evidence>
<dbReference type="PROSITE" id="PS00135">
    <property type="entry name" value="TRYPSIN_SER"/>
    <property type="match status" value="1"/>
</dbReference>
<dbReference type="PANTHER" id="PTHR24252:SF7">
    <property type="entry name" value="HYALIN"/>
    <property type="match status" value="1"/>
</dbReference>
<evidence type="ECO:0000313" key="12">
    <source>
        <dbReference type="EMBL" id="MOY38868.1"/>
    </source>
</evidence>
<keyword evidence="5 9" id="KW-0378">Hydrolase</keyword>
<dbReference type="OrthoDB" id="6486968at2759"/>
<name>A0A4D5RP43_IXOSC</name>
<evidence type="ECO:0000256" key="4">
    <source>
        <dbReference type="ARBA" id="ARBA00022729"/>
    </source>
</evidence>
<keyword evidence="3 9" id="KW-0645">Protease</keyword>
<dbReference type="PROSITE" id="PS50240">
    <property type="entry name" value="TRYPSIN_DOM"/>
    <property type="match status" value="1"/>
</dbReference>
<dbReference type="InterPro" id="IPR033116">
    <property type="entry name" value="TRYPSIN_SER"/>
</dbReference>
<evidence type="ECO:0000256" key="7">
    <source>
        <dbReference type="ARBA" id="ARBA00023145"/>
    </source>
</evidence>
<evidence type="ECO:0000256" key="1">
    <source>
        <dbReference type="ARBA" id="ARBA00004613"/>
    </source>
</evidence>
<keyword evidence="6 9" id="KW-0720">Serine protease</keyword>
<comment type="subcellular location">
    <subcellularLocation>
        <location evidence="1">Secreted</location>
    </subcellularLocation>
</comment>
<dbReference type="Pfam" id="PF00089">
    <property type="entry name" value="Trypsin"/>
    <property type="match status" value="1"/>
</dbReference>
<evidence type="ECO:0000256" key="6">
    <source>
        <dbReference type="ARBA" id="ARBA00022825"/>
    </source>
</evidence>
<keyword evidence="7" id="KW-0865">Zymogen</keyword>
<dbReference type="PRINTS" id="PR00722">
    <property type="entry name" value="CHYMOTRYPSIN"/>
</dbReference>
<feature type="domain" description="Peptidase S1" evidence="11">
    <location>
        <begin position="40"/>
        <end position="272"/>
    </location>
</feature>
<dbReference type="VEuPathDB" id="VectorBase:ISCW015350"/>
<reference evidence="12" key="1">
    <citation type="submission" date="2019-04" db="EMBL/GenBank/DDBJ databases">
        <title>An insight into the mialome of Ixodes scapularis.</title>
        <authorList>
            <person name="Ribeiro J.M."/>
            <person name="Mather T.N."/>
            <person name="Karim S."/>
        </authorList>
    </citation>
    <scope>NUCLEOTIDE SEQUENCE</scope>
</reference>
<dbReference type="FunFam" id="2.40.10.10:FF:000146">
    <property type="entry name" value="Serine protease 53"/>
    <property type="match status" value="1"/>
</dbReference>
<dbReference type="CDD" id="cd00190">
    <property type="entry name" value="Tryp_SPc"/>
    <property type="match status" value="1"/>
</dbReference>
<keyword evidence="2" id="KW-0964">Secreted</keyword>
<evidence type="ECO:0000256" key="5">
    <source>
        <dbReference type="ARBA" id="ARBA00022801"/>
    </source>
</evidence>
<dbReference type="InterPro" id="IPR043504">
    <property type="entry name" value="Peptidase_S1_PA_chymotrypsin"/>
</dbReference>
<feature type="chain" id="PRO_5020040395" evidence="10">
    <location>
        <begin position="20"/>
        <end position="286"/>
    </location>
</feature>
<proteinExistence type="predicted"/>
<dbReference type="GO" id="GO:0006508">
    <property type="term" value="P:proteolysis"/>
    <property type="evidence" value="ECO:0007669"/>
    <property type="project" value="UniProtKB-KW"/>
</dbReference>
<evidence type="ECO:0000256" key="2">
    <source>
        <dbReference type="ARBA" id="ARBA00022525"/>
    </source>
</evidence>
<accession>A0A4D5RP43</accession>
<dbReference type="VEuPathDB" id="VectorBase:ISCP_026816"/>
<dbReference type="Gene3D" id="2.40.10.10">
    <property type="entry name" value="Trypsin-like serine proteases"/>
    <property type="match status" value="1"/>
</dbReference>
<dbReference type="InterPro" id="IPR001314">
    <property type="entry name" value="Peptidase_S1A"/>
</dbReference>
<dbReference type="PROSITE" id="PS00134">
    <property type="entry name" value="TRYPSIN_HIS"/>
    <property type="match status" value="1"/>
</dbReference>
<organism evidence="12">
    <name type="scientific">Ixodes scapularis</name>
    <name type="common">Black-legged tick</name>
    <name type="synonym">Deer tick</name>
    <dbReference type="NCBI Taxonomy" id="6945"/>
    <lineage>
        <taxon>Eukaryota</taxon>
        <taxon>Metazoa</taxon>
        <taxon>Ecdysozoa</taxon>
        <taxon>Arthropoda</taxon>
        <taxon>Chelicerata</taxon>
        <taxon>Arachnida</taxon>
        <taxon>Acari</taxon>
        <taxon>Parasitiformes</taxon>
        <taxon>Ixodida</taxon>
        <taxon>Ixodoidea</taxon>
        <taxon>Ixodidae</taxon>
        <taxon>Ixodinae</taxon>
        <taxon>Ixodes</taxon>
    </lineage>
</organism>
<dbReference type="SMART" id="SM00020">
    <property type="entry name" value="Tryp_SPc"/>
    <property type="match status" value="1"/>
</dbReference>
<feature type="signal peptide" evidence="10">
    <location>
        <begin position="1"/>
        <end position="19"/>
    </location>
</feature>
<dbReference type="GO" id="GO:0005576">
    <property type="term" value="C:extracellular region"/>
    <property type="evidence" value="ECO:0007669"/>
    <property type="project" value="UniProtKB-SubCell"/>
</dbReference>
<dbReference type="InterPro" id="IPR018114">
    <property type="entry name" value="TRYPSIN_HIS"/>
</dbReference>
<dbReference type="GO" id="GO:0004252">
    <property type="term" value="F:serine-type endopeptidase activity"/>
    <property type="evidence" value="ECO:0007669"/>
    <property type="project" value="InterPro"/>
</dbReference>
<dbReference type="EMBL" id="GHJT01004897">
    <property type="protein sequence ID" value="MOY38868.1"/>
    <property type="molecule type" value="Transcribed_RNA"/>
</dbReference>